<proteinExistence type="predicted"/>
<sequence>MDQIKRYRFTSTPCLGVSLSIRKLYNNKLKLILEKIIVKNPCAITMGMKAMQQGNRGASADLWGFPP</sequence>
<name>A0A1D8TSS3_9CYAN</name>
<dbReference type="Proteomes" id="UP000177870">
    <property type="component" value="Chromosome"/>
</dbReference>
<dbReference type="EMBL" id="CP017599">
    <property type="protein sequence ID" value="AOX00690.1"/>
    <property type="molecule type" value="Genomic_DNA"/>
</dbReference>
<accession>A0A1D8TSS3</accession>
<gene>
    <name evidence="1" type="ORF">BJP34_15660</name>
</gene>
<protein>
    <submittedName>
        <fullName evidence="1">Uncharacterized protein</fullName>
    </submittedName>
</protein>
<dbReference type="AlphaFoldDB" id="A0A1D8TSS3"/>
<evidence type="ECO:0000313" key="2">
    <source>
        <dbReference type="Proteomes" id="UP000177870"/>
    </source>
</evidence>
<dbReference type="KEGG" id="mpro:BJP34_15660"/>
<reference evidence="2" key="1">
    <citation type="submission" date="2016-10" db="EMBL/GenBank/DDBJ databases">
        <title>Comparative genomics uncovers the prolific and rare metabolic potential of the cyanobacterial genus Moorea.</title>
        <authorList>
            <person name="Leao T."/>
            <person name="Castelao G."/>
            <person name="Korobeynikov A."/>
            <person name="Monroe E.A."/>
            <person name="Podell S."/>
            <person name="Glukhov E."/>
            <person name="Allen E."/>
            <person name="Gerwick W.H."/>
            <person name="Gerwick L."/>
        </authorList>
    </citation>
    <scope>NUCLEOTIDE SEQUENCE [LARGE SCALE GENOMIC DNA]</scope>
    <source>
        <strain evidence="2">PAL-8-15-08-1</strain>
    </source>
</reference>
<organism evidence="1 2">
    <name type="scientific">Moorena producens PAL-8-15-08-1</name>
    <dbReference type="NCBI Taxonomy" id="1458985"/>
    <lineage>
        <taxon>Bacteria</taxon>
        <taxon>Bacillati</taxon>
        <taxon>Cyanobacteriota</taxon>
        <taxon>Cyanophyceae</taxon>
        <taxon>Coleofasciculales</taxon>
        <taxon>Coleofasciculaceae</taxon>
        <taxon>Moorena</taxon>
    </lineage>
</organism>
<evidence type="ECO:0000313" key="1">
    <source>
        <dbReference type="EMBL" id="AOX00690.1"/>
    </source>
</evidence>